<dbReference type="InterPro" id="IPR028098">
    <property type="entry name" value="Glyco_trans_4-like_N"/>
</dbReference>
<feature type="domain" description="Glycosyl transferase family 1" evidence="1">
    <location>
        <begin position="194"/>
        <end position="342"/>
    </location>
</feature>
<dbReference type="STRING" id="1486262.TM49_16815"/>
<sequence>MRVAFVLNNLSGGGAERVAVNVANTMAGLGHDVSLVLNHRRGPYLSDVSANVRILSLGKRMLSALPSLARLLRRERFDAVLTVLDQPSIGCLLLKPFIGRTRVIVVECNNPLASGGAVTGMAWKTIRRLRPYLYPHADHIITKSEGIRAALVKHFNGKPVKITAIPNPVDTSRIDALAGEAVEHRWFAADRQIPVVVAMGRLSVQKGFDRLLESFALVIETTPARLVILGEGHERAALEELVRRKGLEKCVDLPGFVKNPYSYVAKADCFVLSSRWEGWPNALVEALACGTVAVSTDCESGPREILKGGEYGVLVPQNDREGLASGLLEALQSNRDAARLRRRVLEFSPETIAEKYIAAVEESMRRYD</sequence>
<name>A0A0D5LUD9_MAREN</name>
<dbReference type="InterPro" id="IPR001296">
    <property type="entry name" value="Glyco_trans_1"/>
</dbReference>
<dbReference type="Pfam" id="PF13439">
    <property type="entry name" value="Glyco_transf_4"/>
    <property type="match status" value="1"/>
</dbReference>
<accession>A0A0D5LUD9</accession>
<gene>
    <name evidence="3" type="ORF">TM49_16815</name>
</gene>
<reference evidence="3 4" key="1">
    <citation type="journal article" date="2015" name="Genome Announc.">
        <title>Complete genome sequence of Martelella endophytica YC6887, which has antifungal activity associated with a halophyte.</title>
        <authorList>
            <person name="Khan A."/>
            <person name="Khan H."/>
            <person name="Chung E.J."/>
            <person name="Hossain M.T."/>
            <person name="Chung Y.R."/>
        </authorList>
    </citation>
    <scope>NUCLEOTIDE SEQUENCE [LARGE SCALE GENOMIC DNA]</scope>
    <source>
        <strain evidence="3">YC6887</strain>
    </source>
</reference>
<dbReference type="RefSeq" id="WP_045682975.1">
    <property type="nucleotide sequence ID" value="NZ_CP010803.1"/>
</dbReference>
<dbReference type="CDD" id="cd03811">
    <property type="entry name" value="GT4_GT28_WabH-like"/>
    <property type="match status" value="1"/>
</dbReference>
<dbReference type="HOGENOM" id="CLU_009583_0_0_5"/>
<evidence type="ECO:0000313" key="4">
    <source>
        <dbReference type="Proteomes" id="UP000032611"/>
    </source>
</evidence>
<dbReference type="PANTHER" id="PTHR12526">
    <property type="entry name" value="GLYCOSYLTRANSFERASE"/>
    <property type="match status" value="1"/>
</dbReference>
<dbReference type="Pfam" id="PF00534">
    <property type="entry name" value="Glycos_transf_1"/>
    <property type="match status" value="1"/>
</dbReference>
<evidence type="ECO:0000313" key="3">
    <source>
        <dbReference type="EMBL" id="AJY46968.1"/>
    </source>
</evidence>
<dbReference type="EMBL" id="CP010803">
    <property type="protein sequence ID" value="AJY46968.1"/>
    <property type="molecule type" value="Genomic_DNA"/>
</dbReference>
<dbReference type="Proteomes" id="UP000032611">
    <property type="component" value="Chromosome"/>
</dbReference>
<evidence type="ECO:0008006" key="5">
    <source>
        <dbReference type="Google" id="ProtNLM"/>
    </source>
</evidence>
<protein>
    <recommendedName>
        <fullName evidence="5">Glycosyl transferase family 1</fullName>
    </recommendedName>
</protein>
<dbReference type="KEGG" id="mey:TM49_16815"/>
<dbReference type="AlphaFoldDB" id="A0A0D5LUD9"/>
<dbReference type="OrthoDB" id="9781738at2"/>
<dbReference type="SUPFAM" id="SSF53756">
    <property type="entry name" value="UDP-Glycosyltransferase/glycogen phosphorylase"/>
    <property type="match status" value="1"/>
</dbReference>
<dbReference type="GO" id="GO:0016757">
    <property type="term" value="F:glycosyltransferase activity"/>
    <property type="evidence" value="ECO:0007669"/>
    <property type="project" value="InterPro"/>
</dbReference>
<evidence type="ECO:0000259" key="1">
    <source>
        <dbReference type="Pfam" id="PF00534"/>
    </source>
</evidence>
<proteinExistence type="predicted"/>
<dbReference type="PATRIC" id="fig|1486262.3.peg.3478"/>
<evidence type="ECO:0000259" key="2">
    <source>
        <dbReference type="Pfam" id="PF13439"/>
    </source>
</evidence>
<dbReference type="Gene3D" id="3.40.50.2000">
    <property type="entry name" value="Glycogen Phosphorylase B"/>
    <property type="match status" value="2"/>
</dbReference>
<feature type="domain" description="Glycosyltransferase subfamily 4-like N-terminal" evidence="2">
    <location>
        <begin position="13"/>
        <end position="173"/>
    </location>
</feature>
<keyword evidence="4" id="KW-1185">Reference proteome</keyword>
<organism evidence="3 4">
    <name type="scientific">Martelella endophytica</name>
    <dbReference type="NCBI Taxonomy" id="1486262"/>
    <lineage>
        <taxon>Bacteria</taxon>
        <taxon>Pseudomonadati</taxon>
        <taxon>Pseudomonadota</taxon>
        <taxon>Alphaproteobacteria</taxon>
        <taxon>Hyphomicrobiales</taxon>
        <taxon>Aurantimonadaceae</taxon>
        <taxon>Martelella</taxon>
    </lineage>
</organism>